<dbReference type="SUPFAM" id="SSF48264">
    <property type="entry name" value="Cytochrome P450"/>
    <property type="match status" value="1"/>
</dbReference>
<dbReference type="PROSITE" id="PS00086">
    <property type="entry name" value="CYTOCHROME_P450"/>
    <property type="match status" value="1"/>
</dbReference>
<name>A0AAD5AVJ9_SILAS</name>
<sequence>MAGRVALHSVDTAVFRVFLRSTTANVEFKRNAGGNATTSVPPGSLRTEADLPVITLPTMLYRLIFKGYYNQMHKLQLYEKQLYGPMYKVPTGKDHAISLNSVELLEELMRKDDKFPRRADMNIWTEYRDKNNLGYGPFTEFTTAILEFKRKTGGNAASSVPPGSLRTDADLPVITLPTMLYRMIFKGYYNQMHELQLYEKKLYGSMYKVQTGNNHAISLNSVELLEELMRKDDKFPRRADMNTWTEYRDKNNLGYGPVTEEGEKWYKLRSVLNKRMLHPKDSLKYENVVNEVVTDFIKRICHLRKMSSTGDLVPNISNELYRFTLEGISRILFETRIGCLENEIPAETQNFIDSIAQMFTYTMVVNLLPKWTRNYSPLWWRFTSAWDGIFKFACKLIDRKMEDIQMRLDAGQEVAGEYLSYLLSNTNMSKKDVYGSVTELLLAGVDTTSNTMMWALYQLSQYPKIQDTLYQEVNNIIKGDKIPTAEDITNMPYLKAVIKETLRIYPVVSTNARLLSENDVIIGGHFFPKKTNFLLNHYAISHDETVFPQPKVFKPERWLRDGRERPVPFGSIPFGFGVRGCVGKRIAELEMHLALARIIKRFKVKLDPNVREVKALSRSMLVADRTVNFHFLERKDVPT</sequence>
<dbReference type="AlphaFoldDB" id="A0AAD5AVJ9"/>
<dbReference type="PRINTS" id="PR00385">
    <property type="entry name" value="P450"/>
</dbReference>
<evidence type="ECO:0000256" key="8">
    <source>
        <dbReference type="PIRSR" id="PIRSR602401-1"/>
    </source>
</evidence>
<keyword evidence="11" id="KW-1185">Reference proteome</keyword>
<keyword evidence="5 9" id="KW-0560">Oxidoreductase</keyword>
<dbReference type="GO" id="GO:0042359">
    <property type="term" value="P:vitamin D metabolic process"/>
    <property type="evidence" value="ECO:0007669"/>
    <property type="project" value="UniProtKB-ARBA"/>
</dbReference>
<dbReference type="GO" id="GO:0005506">
    <property type="term" value="F:iron ion binding"/>
    <property type="evidence" value="ECO:0007669"/>
    <property type="project" value="InterPro"/>
</dbReference>
<dbReference type="Gene3D" id="1.10.630.10">
    <property type="entry name" value="Cytochrome P450"/>
    <property type="match status" value="2"/>
</dbReference>
<dbReference type="PANTHER" id="PTHR24279">
    <property type="entry name" value="CYTOCHROME P450"/>
    <property type="match status" value="1"/>
</dbReference>
<evidence type="ECO:0000256" key="6">
    <source>
        <dbReference type="ARBA" id="ARBA00023004"/>
    </source>
</evidence>
<organism evidence="10 11">
    <name type="scientific">Silurus asotus</name>
    <name type="common">Amur catfish</name>
    <name type="synonym">Parasilurus asotus</name>
    <dbReference type="NCBI Taxonomy" id="30991"/>
    <lineage>
        <taxon>Eukaryota</taxon>
        <taxon>Metazoa</taxon>
        <taxon>Chordata</taxon>
        <taxon>Craniata</taxon>
        <taxon>Vertebrata</taxon>
        <taxon>Euteleostomi</taxon>
        <taxon>Actinopterygii</taxon>
        <taxon>Neopterygii</taxon>
        <taxon>Teleostei</taxon>
        <taxon>Ostariophysi</taxon>
        <taxon>Siluriformes</taxon>
        <taxon>Siluridae</taxon>
        <taxon>Silurus</taxon>
    </lineage>
</organism>
<proteinExistence type="inferred from homology"/>
<dbReference type="InterPro" id="IPR001128">
    <property type="entry name" value="Cyt_P450"/>
</dbReference>
<evidence type="ECO:0000313" key="10">
    <source>
        <dbReference type="EMBL" id="KAI5623733.1"/>
    </source>
</evidence>
<keyword evidence="7 9" id="KW-0503">Monooxygenase</keyword>
<dbReference type="Proteomes" id="UP001205998">
    <property type="component" value="Unassembled WGS sequence"/>
</dbReference>
<dbReference type="EMBL" id="MU551598">
    <property type="protein sequence ID" value="KAI5623733.1"/>
    <property type="molecule type" value="Genomic_DNA"/>
</dbReference>
<dbReference type="InterPro" id="IPR017972">
    <property type="entry name" value="Cyt_P450_CS"/>
</dbReference>
<keyword evidence="4 8" id="KW-0479">Metal-binding</keyword>
<dbReference type="PRINTS" id="PR00463">
    <property type="entry name" value="EP450I"/>
</dbReference>
<dbReference type="GO" id="GO:0071375">
    <property type="term" value="P:cellular response to peptide hormone stimulus"/>
    <property type="evidence" value="ECO:0007669"/>
    <property type="project" value="TreeGrafter"/>
</dbReference>
<dbReference type="GO" id="GO:0008203">
    <property type="term" value="P:cholesterol metabolic process"/>
    <property type="evidence" value="ECO:0007669"/>
    <property type="project" value="TreeGrafter"/>
</dbReference>
<keyword evidence="6 8" id="KW-0408">Iron</keyword>
<dbReference type="GO" id="GO:0020037">
    <property type="term" value="F:heme binding"/>
    <property type="evidence" value="ECO:0007669"/>
    <property type="project" value="InterPro"/>
</dbReference>
<comment type="caution">
    <text evidence="10">The sequence shown here is derived from an EMBL/GenBank/DDBJ whole genome shotgun (WGS) entry which is preliminary data.</text>
</comment>
<dbReference type="GO" id="GO:0005743">
    <property type="term" value="C:mitochondrial inner membrane"/>
    <property type="evidence" value="ECO:0007669"/>
    <property type="project" value="TreeGrafter"/>
</dbReference>
<comment type="similarity">
    <text evidence="2 9">Belongs to the cytochrome P450 family.</text>
</comment>
<dbReference type="InterPro" id="IPR036396">
    <property type="entry name" value="Cyt_P450_sf"/>
</dbReference>
<dbReference type="FunFam" id="1.10.630.10:FF:000006">
    <property type="entry name" value="Cytochrome P450 302a1, mitochondrial"/>
    <property type="match status" value="1"/>
</dbReference>
<dbReference type="PANTHER" id="PTHR24279:SF123">
    <property type="entry name" value="CYTOCHROME P450 FAMILY 27 SUBFAMILY A MEMBER 1"/>
    <property type="match status" value="1"/>
</dbReference>
<reference evidence="10" key="1">
    <citation type="submission" date="2018-07" db="EMBL/GenBank/DDBJ databases">
        <title>Comparative genomics of catfishes provides insights into carnivory and benthic adaptation.</title>
        <authorList>
            <person name="Zhang Y."/>
            <person name="Wang D."/>
            <person name="Peng Z."/>
            <person name="Zheng S."/>
            <person name="Shao F."/>
            <person name="Tao W."/>
        </authorList>
    </citation>
    <scope>NUCLEOTIDE SEQUENCE</scope>
    <source>
        <strain evidence="10">Chongqing</strain>
    </source>
</reference>
<comment type="cofactor">
    <cofactor evidence="1 8">
        <name>heme</name>
        <dbReference type="ChEBI" id="CHEBI:30413"/>
    </cofactor>
</comment>
<evidence type="ECO:0000256" key="2">
    <source>
        <dbReference type="ARBA" id="ARBA00010617"/>
    </source>
</evidence>
<evidence type="ECO:0000256" key="3">
    <source>
        <dbReference type="ARBA" id="ARBA00022617"/>
    </source>
</evidence>
<dbReference type="InterPro" id="IPR050479">
    <property type="entry name" value="CYP11_CYP27_families"/>
</dbReference>
<gene>
    <name evidence="10" type="ORF">C0J50_16693</name>
</gene>
<accession>A0AAD5AVJ9</accession>
<evidence type="ECO:0000256" key="5">
    <source>
        <dbReference type="ARBA" id="ARBA00023002"/>
    </source>
</evidence>
<protein>
    <submittedName>
        <fullName evidence="10">Sterol 26-hydroxylase, mitochondrial</fullName>
    </submittedName>
</protein>
<dbReference type="GO" id="GO:0004497">
    <property type="term" value="F:monooxygenase activity"/>
    <property type="evidence" value="ECO:0007669"/>
    <property type="project" value="UniProtKB-KW"/>
</dbReference>
<dbReference type="GO" id="GO:0034650">
    <property type="term" value="P:cortisol metabolic process"/>
    <property type="evidence" value="ECO:0007669"/>
    <property type="project" value="TreeGrafter"/>
</dbReference>
<feature type="binding site" description="axial binding residue" evidence="8">
    <location>
        <position position="581"/>
    </location>
    <ligand>
        <name>heme</name>
        <dbReference type="ChEBI" id="CHEBI:30413"/>
    </ligand>
    <ligandPart>
        <name>Fe</name>
        <dbReference type="ChEBI" id="CHEBI:18248"/>
    </ligandPart>
</feature>
<dbReference type="GO" id="GO:0006704">
    <property type="term" value="P:glucocorticoid biosynthetic process"/>
    <property type="evidence" value="ECO:0007669"/>
    <property type="project" value="TreeGrafter"/>
</dbReference>
<evidence type="ECO:0000313" key="11">
    <source>
        <dbReference type="Proteomes" id="UP001205998"/>
    </source>
</evidence>
<evidence type="ECO:0000256" key="1">
    <source>
        <dbReference type="ARBA" id="ARBA00001971"/>
    </source>
</evidence>
<evidence type="ECO:0000256" key="4">
    <source>
        <dbReference type="ARBA" id="ARBA00022723"/>
    </source>
</evidence>
<evidence type="ECO:0000256" key="9">
    <source>
        <dbReference type="RuleBase" id="RU000461"/>
    </source>
</evidence>
<dbReference type="GO" id="GO:0016705">
    <property type="term" value="F:oxidoreductase activity, acting on paired donors, with incorporation or reduction of molecular oxygen"/>
    <property type="evidence" value="ECO:0007669"/>
    <property type="project" value="InterPro"/>
</dbReference>
<dbReference type="InterPro" id="IPR002401">
    <property type="entry name" value="Cyt_P450_E_grp-I"/>
</dbReference>
<dbReference type="GO" id="GO:0006700">
    <property type="term" value="P:C21-steroid hormone biosynthetic process"/>
    <property type="evidence" value="ECO:0007669"/>
    <property type="project" value="TreeGrafter"/>
</dbReference>
<dbReference type="Pfam" id="PF00067">
    <property type="entry name" value="p450"/>
    <property type="match status" value="1"/>
</dbReference>
<evidence type="ECO:0000256" key="7">
    <source>
        <dbReference type="ARBA" id="ARBA00023033"/>
    </source>
</evidence>
<keyword evidence="3 8" id="KW-0349">Heme</keyword>